<dbReference type="GeneID" id="100488624"/>
<keyword evidence="2" id="KW-0131">Cell cycle</keyword>
<dbReference type="PANTHER" id="PTHR31545">
    <property type="entry name" value="SEEDY PROTEIN A/C FAMILY MEMBER"/>
    <property type="match status" value="1"/>
</dbReference>
<evidence type="ECO:0000313" key="3">
    <source>
        <dbReference type="Proteomes" id="UP000008143"/>
    </source>
</evidence>
<evidence type="ECO:0000256" key="2">
    <source>
        <dbReference type="ARBA" id="ARBA00023306"/>
    </source>
</evidence>
<dbReference type="PANTHER" id="PTHR31545:SF2">
    <property type="entry name" value="SPEEDY PROTEIN C"/>
    <property type="match status" value="1"/>
</dbReference>
<organism evidence="3 4">
    <name type="scientific">Xenopus tropicalis</name>
    <name type="common">Western clawed frog</name>
    <name type="synonym">Silurana tropicalis</name>
    <dbReference type="NCBI Taxonomy" id="8364"/>
    <lineage>
        <taxon>Eukaryota</taxon>
        <taxon>Metazoa</taxon>
        <taxon>Chordata</taxon>
        <taxon>Craniata</taxon>
        <taxon>Vertebrata</taxon>
        <taxon>Euteleostomi</taxon>
        <taxon>Amphibia</taxon>
        <taxon>Batrachia</taxon>
        <taxon>Anura</taxon>
        <taxon>Pipoidea</taxon>
        <taxon>Pipidae</taxon>
        <taxon>Xenopodinae</taxon>
        <taxon>Xenopus</taxon>
        <taxon>Silurana</taxon>
    </lineage>
</organism>
<dbReference type="AGR" id="Xenbase:XB-GENE-5886095"/>
<dbReference type="Pfam" id="PF11357">
    <property type="entry name" value="Spy1"/>
    <property type="match status" value="1"/>
</dbReference>
<sequence length="369" mass="41934">MCLLFSSSCNALPTPRVKQGVCRKATVGSNKQKIKRCTCTIYNPCCKGNHGDVKGTQTSYQINPRSGVPLSTMRHMQCATRATSVCGSGVKQIIAKGHPHTRVVGARKARIPEREVPAAKPKMVRITHLNLQPQERQAFYRLLENELIQEFLSMDSCLKISDKYLIAMVLAYFKRAGLYTSEYTAMNFFVALYLANDMEEDEEDFKYEIFPWALGDSWREIFPQFLRLRDNFWAKMNYRAVVSRKCCDEVMSKDPTHWAWLRNRPVHHSGALRGYLRNEDDFFPRGPGLTPASCALCHKAGVCDSGGIANNSSPEQEIFHYTNGEWSQELLILPPELLLDPESTYDIHLLQEPLVGLESDGTALEWHHL</sequence>
<dbReference type="AlphaFoldDB" id="A0A8J1JF34"/>
<dbReference type="Proteomes" id="UP000008143">
    <property type="component" value="Chromosome 4"/>
</dbReference>
<keyword evidence="3" id="KW-1185">Reference proteome</keyword>
<accession>A0A8J1JF34</accession>
<dbReference type="CTD" id="387778"/>
<dbReference type="RefSeq" id="XP_031756489.1">
    <property type="nucleotide sequence ID" value="XM_031900629.1"/>
</dbReference>
<dbReference type="Xenbase" id="XB-GENE-5886095">
    <property type="gene designation" value="spdyc"/>
</dbReference>
<protein>
    <submittedName>
        <fullName evidence="4">Speedy protein C isoform X1</fullName>
    </submittedName>
</protein>
<dbReference type="GO" id="GO:0019901">
    <property type="term" value="F:protein kinase binding"/>
    <property type="evidence" value="ECO:0000318"/>
    <property type="project" value="GO_Central"/>
</dbReference>
<dbReference type="OrthoDB" id="9442170at2759"/>
<name>A0A8J1JF34_XENTR</name>
<comment type="similarity">
    <text evidence="1">Belongs to the Speedy/Ringo family.</text>
</comment>
<evidence type="ECO:0000313" key="4">
    <source>
        <dbReference type="RefSeq" id="XP_031756489.1"/>
    </source>
</evidence>
<evidence type="ECO:0000313" key="5">
    <source>
        <dbReference type="Xenbase" id="XB-GENE-5886095"/>
    </source>
</evidence>
<gene>
    <name evidence="4 5" type="primary">spdyc</name>
</gene>
<dbReference type="OMA" id="CTCELTE"/>
<reference evidence="4" key="1">
    <citation type="submission" date="2025-08" db="UniProtKB">
        <authorList>
            <consortium name="RefSeq"/>
        </authorList>
    </citation>
    <scope>IDENTIFICATION</scope>
    <source>
        <strain evidence="4">Nigerian</strain>
        <tissue evidence="4">Liver and blood</tissue>
    </source>
</reference>
<dbReference type="InterPro" id="IPR052316">
    <property type="entry name" value="Speedy-Ringo_regulator"/>
</dbReference>
<dbReference type="InterPro" id="IPR020984">
    <property type="entry name" value="Speedy"/>
</dbReference>
<proteinExistence type="inferred from homology"/>
<evidence type="ECO:0000256" key="1">
    <source>
        <dbReference type="ARBA" id="ARBA00010932"/>
    </source>
</evidence>